<proteinExistence type="predicted"/>
<reference evidence="3" key="1">
    <citation type="submission" date="2019-04" db="EMBL/GenBank/DDBJ databases">
        <title>Friends and foes A comparative genomics studyof 23 Aspergillus species from section Flavi.</title>
        <authorList>
            <consortium name="DOE Joint Genome Institute"/>
            <person name="Kjaerbolling I."/>
            <person name="Vesth T."/>
            <person name="Frisvad J.C."/>
            <person name="Nybo J.L."/>
            <person name="Theobald S."/>
            <person name="Kildgaard S."/>
            <person name="Isbrandt T."/>
            <person name="Kuo A."/>
            <person name="Sato A."/>
            <person name="Lyhne E.K."/>
            <person name="Kogle M.E."/>
            <person name="Wiebenga A."/>
            <person name="Kun R.S."/>
            <person name="Lubbers R.J."/>
            <person name="Makela M.R."/>
            <person name="Barry K."/>
            <person name="Chovatia M."/>
            <person name="Clum A."/>
            <person name="Daum C."/>
            <person name="Haridas S."/>
            <person name="He G."/>
            <person name="LaButti K."/>
            <person name="Lipzen A."/>
            <person name="Mondo S."/>
            <person name="Riley R."/>
            <person name="Salamov A."/>
            <person name="Simmons B.A."/>
            <person name="Magnuson J.K."/>
            <person name="Henrissat B."/>
            <person name="Mortensen U.H."/>
            <person name="Larsen T.O."/>
            <person name="Devries R.P."/>
            <person name="Grigoriev I.V."/>
            <person name="Machida M."/>
            <person name="Baker S.E."/>
            <person name="Andersen M.R."/>
        </authorList>
    </citation>
    <scope>NUCLEOTIDE SEQUENCE [LARGE SCALE GENOMIC DNA]</scope>
    <source>
        <strain evidence="3">CBS 553.77</strain>
    </source>
</reference>
<evidence type="ECO:0008006" key="4">
    <source>
        <dbReference type="Google" id="ProtNLM"/>
    </source>
</evidence>
<gene>
    <name evidence="2" type="ORF">BDV28DRAFT_140515</name>
</gene>
<name>A0A5N6YXU7_9EURO</name>
<dbReference type="OrthoDB" id="4510634at2759"/>
<keyword evidence="1" id="KW-0732">Signal</keyword>
<feature type="signal peptide" evidence="1">
    <location>
        <begin position="1"/>
        <end position="17"/>
    </location>
</feature>
<evidence type="ECO:0000313" key="3">
    <source>
        <dbReference type="Proteomes" id="UP000327118"/>
    </source>
</evidence>
<sequence length="90" mass="9953">MAFHALFEVIPLGRVVAKIVCAGFISCDTLVQYAACQYPPFPFPFPWEREGVMVSFDSDYSGWDGASSFFSQVSWCFGLEGRIGCPLADL</sequence>
<organism evidence="2 3">
    <name type="scientific">Aspergillus coremiiformis</name>
    <dbReference type="NCBI Taxonomy" id="138285"/>
    <lineage>
        <taxon>Eukaryota</taxon>
        <taxon>Fungi</taxon>
        <taxon>Dikarya</taxon>
        <taxon>Ascomycota</taxon>
        <taxon>Pezizomycotina</taxon>
        <taxon>Eurotiomycetes</taxon>
        <taxon>Eurotiomycetidae</taxon>
        <taxon>Eurotiales</taxon>
        <taxon>Aspergillaceae</taxon>
        <taxon>Aspergillus</taxon>
        <taxon>Aspergillus subgen. Circumdati</taxon>
    </lineage>
</organism>
<dbReference type="EMBL" id="ML739276">
    <property type="protein sequence ID" value="KAE8349763.1"/>
    <property type="molecule type" value="Genomic_DNA"/>
</dbReference>
<dbReference type="AlphaFoldDB" id="A0A5N6YXU7"/>
<accession>A0A5N6YXU7</accession>
<keyword evidence="3" id="KW-1185">Reference proteome</keyword>
<dbReference type="Proteomes" id="UP000327118">
    <property type="component" value="Unassembled WGS sequence"/>
</dbReference>
<evidence type="ECO:0000313" key="2">
    <source>
        <dbReference type="EMBL" id="KAE8349763.1"/>
    </source>
</evidence>
<evidence type="ECO:0000256" key="1">
    <source>
        <dbReference type="SAM" id="SignalP"/>
    </source>
</evidence>
<protein>
    <recommendedName>
        <fullName evidence="4">Secreted protein</fullName>
    </recommendedName>
</protein>
<feature type="chain" id="PRO_5024892413" description="Secreted protein" evidence="1">
    <location>
        <begin position="18"/>
        <end position="90"/>
    </location>
</feature>